<evidence type="ECO:0000313" key="1">
    <source>
        <dbReference type="EMBL" id="KAF9803233.1"/>
    </source>
</evidence>
<protein>
    <submittedName>
        <fullName evidence="1">Uncharacterized protein</fullName>
    </submittedName>
</protein>
<reference evidence="1" key="1">
    <citation type="submission" date="2020-11" db="EMBL/GenBank/DDBJ databases">
        <authorList>
            <person name="Koelle M."/>
            <person name="Horta M.A.C."/>
            <person name="Nowrousian M."/>
            <person name="Ohm R.A."/>
            <person name="Benz P."/>
            <person name="Pilgard A."/>
        </authorList>
    </citation>
    <scope>NUCLEOTIDE SEQUENCE</scope>
    <source>
        <strain evidence="1">FPRL280</strain>
    </source>
</reference>
<organism evidence="1 2">
    <name type="scientific">Rhodonia placenta</name>
    <dbReference type="NCBI Taxonomy" id="104341"/>
    <lineage>
        <taxon>Eukaryota</taxon>
        <taxon>Fungi</taxon>
        <taxon>Dikarya</taxon>
        <taxon>Basidiomycota</taxon>
        <taxon>Agaricomycotina</taxon>
        <taxon>Agaricomycetes</taxon>
        <taxon>Polyporales</taxon>
        <taxon>Adustoporiaceae</taxon>
        <taxon>Rhodonia</taxon>
    </lineage>
</organism>
<name>A0A8H7NTT2_9APHY</name>
<sequence>MHSLCRLSPRERASDWLSVLDPGPLLSANIWSPQLLASLRRRGHVPRTMSRRRLEE</sequence>
<evidence type="ECO:0000313" key="2">
    <source>
        <dbReference type="Proteomes" id="UP000639403"/>
    </source>
</evidence>
<dbReference type="EMBL" id="JADOXO010000519">
    <property type="protein sequence ID" value="KAF9803233.1"/>
    <property type="molecule type" value="Genomic_DNA"/>
</dbReference>
<comment type="caution">
    <text evidence="1">The sequence shown here is derived from an EMBL/GenBank/DDBJ whole genome shotgun (WGS) entry which is preliminary data.</text>
</comment>
<gene>
    <name evidence="1" type="ORF">IEO21_09715</name>
</gene>
<proteinExistence type="predicted"/>
<dbReference type="AlphaFoldDB" id="A0A8H7NTT2"/>
<dbReference type="Proteomes" id="UP000639403">
    <property type="component" value="Unassembled WGS sequence"/>
</dbReference>
<accession>A0A8H7NTT2</accession>
<reference evidence="1" key="2">
    <citation type="journal article" name="Front. Microbiol.">
        <title>Degradative Capacity of Two Strains of Rhodonia placenta: From Phenotype to Genotype.</title>
        <authorList>
            <person name="Kolle M."/>
            <person name="Horta M.A.C."/>
            <person name="Nowrousian M."/>
            <person name="Ohm R.A."/>
            <person name="Benz J.P."/>
            <person name="Pilgard A."/>
        </authorList>
    </citation>
    <scope>NUCLEOTIDE SEQUENCE</scope>
    <source>
        <strain evidence="1">FPRL280</strain>
    </source>
</reference>